<evidence type="ECO:0000313" key="2">
    <source>
        <dbReference type="EMBL" id="OZV68696.1"/>
    </source>
</evidence>
<evidence type="ECO:0000259" key="1">
    <source>
        <dbReference type="Pfam" id="PF12680"/>
    </source>
</evidence>
<sequence>MASIINKFYTAFSNLDAGAMLLCYHDNVTFEDPAFGTLKGSRAKAMWQMLCESQKGKDFRIEFSKIIEDETTGKAHWEAFYTFSKTGRRVHNKINAEFRIKEGLIIAHKDQFNLYKWSKQALGLKGFLLGHTRYFKTKLQAQTNKILDDYIEKKSDPN</sequence>
<dbReference type="InterPro" id="IPR032710">
    <property type="entry name" value="NTF2-like_dom_sf"/>
</dbReference>
<dbReference type="EMBL" id="NGJN01000004">
    <property type="protein sequence ID" value="OZV68696.1"/>
    <property type="molecule type" value="Genomic_DNA"/>
</dbReference>
<dbReference type="SUPFAM" id="SSF54427">
    <property type="entry name" value="NTF2-like"/>
    <property type="match status" value="1"/>
</dbReference>
<keyword evidence="3" id="KW-1185">Reference proteome</keyword>
<keyword evidence="2" id="KW-0378">Hydrolase</keyword>
<dbReference type="Proteomes" id="UP000216840">
    <property type="component" value="Unassembled WGS sequence"/>
</dbReference>
<protein>
    <submittedName>
        <fullName evidence="2">Limonene-1,2-epoxide hydrolase</fullName>
    </submittedName>
</protein>
<dbReference type="OrthoDB" id="391735at2"/>
<dbReference type="GO" id="GO:0016787">
    <property type="term" value="F:hydrolase activity"/>
    <property type="evidence" value="ECO:0007669"/>
    <property type="project" value="UniProtKB-KW"/>
</dbReference>
<feature type="domain" description="SnoaL-like" evidence="1">
    <location>
        <begin position="6"/>
        <end position="108"/>
    </location>
</feature>
<dbReference type="Gene3D" id="3.10.450.50">
    <property type="match status" value="1"/>
</dbReference>
<comment type="caution">
    <text evidence="2">The sequence shown here is derived from an EMBL/GenBank/DDBJ whole genome shotgun (WGS) entry which is preliminary data.</text>
</comment>
<organism evidence="2 3">
    <name type="scientific">Winogradskyella aurantia</name>
    <dbReference type="NCBI Taxonomy" id="1915063"/>
    <lineage>
        <taxon>Bacteria</taxon>
        <taxon>Pseudomonadati</taxon>
        <taxon>Bacteroidota</taxon>
        <taxon>Flavobacteriia</taxon>
        <taxon>Flavobacteriales</taxon>
        <taxon>Flavobacteriaceae</taxon>
        <taxon>Winogradskyella</taxon>
    </lineage>
</organism>
<accession>A0A265UTS1</accession>
<dbReference type="AlphaFoldDB" id="A0A265UTS1"/>
<reference evidence="2 3" key="1">
    <citation type="submission" date="2017-05" db="EMBL/GenBank/DDBJ databases">
        <title>The draft genome sequence of Idiomarina salinarum WNB302.</title>
        <authorList>
            <person name="Sun Y."/>
            <person name="Chen B."/>
            <person name="Du Z."/>
        </authorList>
    </citation>
    <scope>NUCLEOTIDE SEQUENCE [LARGE SCALE GENOMIC DNA]</scope>
    <source>
        <strain evidence="2 3">WNB302</strain>
    </source>
</reference>
<dbReference type="Pfam" id="PF12680">
    <property type="entry name" value="SnoaL_2"/>
    <property type="match status" value="1"/>
</dbReference>
<name>A0A265UTS1_9FLAO</name>
<dbReference type="InterPro" id="IPR037401">
    <property type="entry name" value="SnoaL-like"/>
</dbReference>
<proteinExistence type="predicted"/>
<dbReference type="RefSeq" id="WP_094968463.1">
    <property type="nucleotide sequence ID" value="NZ_NGJN01000004.1"/>
</dbReference>
<gene>
    <name evidence="2" type="ORF">CA834_09545</name>
</gene>
<evidence type="ECO:0000313" key="3">
    <source>
        <dbReference type="Proteomes" id="UP000216840"/>
    </source>
</evidence>